<feature type="domain" description="Argininosuccinate lyase C-terminal" evidence="7">
    <location>
        <begin position="368"/>
        <end position="427"/>
    </location>
</feature>
<evidence type="ECO:0000256" key="1">
    <source>
        <dbReference type="ARBA" id="ARBA00000985"/>
    </source>
</evidence>
<evidence type="ECO:0000256" key="2">
    <source>
        <dbReference type="ARBA" id="ARBA00004941"/>
    </source>
</evidence>
<dbReference type="PRINTS" id="PR00149">
    <property type="entry name" value="FUMRATELYASE"/>
</dbReference>
<protein>
    <recommendedName>
        <fullName evidence="3 5">Argininosuccinate lyase</fullName>
        <shortName evidence="5">ASAL</shortName>
        <ecNumber evidence="3 5">4.3.2.1</ecNumber>
    </recommendedName>
    <alternativeName>
        <fullName evidence="5">Arginosuccinase</fullName>
    </alternativeName>
</protein>
<keyword evidence="5" id="KW-0028">Amino-acid biosynthesis</keyword>
<dbReference type="NCBIfam" id="TIGR00838">
    <property type="entry name" value="argH"/>
    <property type="match status" value="1"/>
</dbReference>
<dbReference type="PRINTS" id="PR00145">
    <property type="entry name" value="ARGSUCLYASE"/>
</dbReference>
<evidence type="ECO:0000259" key="7">
    <source>
        <dbReference type="Pfam" id="PF14698"/>
    </source>
</evidence>
<dbReference type="Gene3D" id="1.10.275.10">
    <property type="entry name" value="Fumarase/aspartase (N-terminal domain)"/>
    <property type="match status" value="1"/>
</dbReference>
<dbReference type="Pfam" id="PF00206">
    <property type="entry name" value="Lyase_1"/>
    <property type="match status" value="1"/>
</dbReference>
<dbReference type="PANTHER" id="PTHR43814">
    <property type="entry name" value="ARGININOSUCCINATE LYASE"/>
    <property type="match status" value="1"/>
</dbReference>
<evidence type="ECO:0000256" key="4">
    <source>
        <dbReference type="ARBA" id="ARBA00022571"/>
    </source>
</evidence>
<gene>
    <name evidence="5 8" type="primary">argH</name>
    <name evidence="8" type="ORF">LVJ94_17070</name>
</gene>
<keyword evidence="5 8" id="KW-0456">Lyase</keyword>
<evidence type="ECO:0000313" key="9">
    <source>
        <dbReference type="Proteomes" id="UP001374803"/>
    </source>
</evidence>
<dbReference type="InterPro" id="IPR008948">
    <property type="entry name" value="L-Aspartase-like"/>
</dbReference>
<comment type="subcellular location">
    <subcellularLocation>
        <location evidence="5">Cytoplasm</location>
    </subcellularLocation>
</comment>
<dbReference type="EC" id="4.3.2.1" evidence="3 5"/>
<dbReference type="InterPro" id="IPR024083">
    <property type="entry name" value="Fumarase/histidase_N"/>
</dbReference>
<dbReference type="Gene3D" id="1.20.200.10">
    <property type="entry name" value="Fumarase/aspartase (Central domain)"/>
    <property type="match status" value="1"/>
</dbReference>
<organism evidence="8 9">
    <name type="scientific">Pendulispora rubella</name>
    <dbReference type="NCBI Taxonomy" id="2741070"/>
    <lineage>
        <taxon>Bacteria</taxon>
        <taxon>Pseudomonadati</taxon>
        <taxon>Myxococcota</taxon>
        <taxon>Myxococcia</taxon>
        <taxon>Myxococcales</taxon>
        <taxon>Sorangiineae</taxon>
        <taxon>Pendulisporaceae</taxon>
        <taxon>Pendulispora</taxon>
    </lineage>
</organism>
<dbReference type="InterPro" id="IPR000362">
    <property type="entry name" value="Fumarate_lyase_fam"/>
</dbReference>
<dbReference type="InterPro" id="IPR022761">
    <property type="entry name" value="Fumarate_lyase_N"/>
</dbReference>
<feature type="domain" description="Fumarate lyase N-terminal" evidence="6">
    <location>
        <begin position="11"/>
        <end position="304"/>
    </location>
</feature>
<comment type="catalytic activity">
    <reaction evidence="1 5">
        <text>2-(N(omega)-L-arginino)succinate = fumarate + L-arginine</text>
        <dbReference type="Rhea" id="RHEA:24020"/>
        <dbReference type="ChEBI" id="CHEBI:29806"/>
        <dbReference type="ChEBI" id="CHEBI:32682"/>
        <dbReference type="ChEBI" id="CHEBI:57472"/>
        <dbReference type="EC" id="4.3.2.1"/>
    </reaction>
</comment>
<name>A0ABZ2LEY6_9BACT</name>
<sequence>MKAPSNPWAGRFREGMSDRLVRFNTSLPIETRLFEADVRASMAHVSMLSATGLLTAEEGAALERGLGAIREDWLAGRIELDPELEDIHMNLEMLLTERLGEVGKKVHTARSRNDQQAAAQRIFFKESTLQLAERVKLLERTLLEHCKQHGNLVMPSYTHLQRAEFTSYAHWASTYVVMLDRDRTRLLDCVRRADECPLGGCASTGSSLGIDRWKTATQLGFRRPTMHSIDSVSDRDYLVEFTGHAALLMVHLSRFAEEIIVFTSQEFGFLRLADAYCTGSSIMPQKKNPDVLELVRGKAATAMGDAMSLLALVKNLTLGYNKDVQEDKTSWFSALDACMSSVDIMSDIVRTMEPVAHRMREATRSGHILATEYANYLVRRGLPFREAHHVVGELVRKAEDRGVDVSELDVSELRAAYPHFADDVRELTIEGVIRGKNSAGSCGAEAMARLYDELETLLQSPTQTRGDRTKELNT</sequence>
<dbReference type="CDD" id="cd01359">
    <property type="entry name" value="Argininosuccinate_lyase"/>
    <property type="match status" value="1"/>
</dbReference>
<evidence type="ECO:0000256" key="3">
    <source>
        <dbReference type="ARBA" id="ARBA00012338"/>
    </source>
</evidence>
<dbReference type="InterPro" id="IPR020557">
    <property type="entry name" value="Fumarate_lyase_CS"/>
</dbReference>
<dbReference type="InterPro" id="IPR029419">
    <property type="entry name" value="Arg_succ_lyase_C"/>
</dbReference>
<dbReference type="PANTHER" id="PTHR43814:SF1">
    <property type="entry name" value="ARGININOSUCCINATE LYASE"/>
    <property type="match status" value="1"/>
</dbReference>
<reference evidence="8" key="1">
    <citation type="submission" date="2021-12" db="EMBL/GenBank/DDBJ databases">
        <title>Discovery of the Pendulisporaceae a myxobacterial family with distinct sporulation behavior and unique specialized metabolism.</title>
        <authorList>
            <person name="Garcia R."/>
            <person name="Popoff A."/>
            <person name="Bader C.D."/>
            <person name="Loehr J."/>
            <person name="Walesch S."/>
            <person name="Walt C."/>
            <person name="Boldt J."/>
            <person name="Bunk B."/>
            <person name="Haeckl F.J.F.P.J."/>
            <person name="Gunesch A.P."/>
            <person name="Birkelbach J."/>
            <person name="Nuebel U."/>
            <person name="Pietschmann T."/>
            <person name="Bach T."/>
            <person name="Mueller R."/>
        </authorList>
    </citation>
    <scope>NUCLEOTIDE SEQUENCE</scope>
    <source>
        <strain evidence="8">MSr11367</strain>
    </source>
</reference>
<keyword evidence="5" id="KW-0963">Cytoplasm</keyword>
<dbReference type="EMBL" id="CP089983">
    <property type="protein sequence ID" value="WXB08935.1"/>
    <property type="molecule type" value="Genomic_DNA"/>
</dbReference>
<dbReference type="SUPFAM" id="SSF48557">
    <property type="entry name" value="L-aspartase-like"/>
    <property type="match status" value="1"/>
</dbReference>
<dbReference type="HAMAP" id="MF_00006">
    <property type="entry name" value="Arg_succ_lyase"/>
    <property type="match status" value="1"/>
</dbReference>
<accession>A0ABZ2LEY6</accession>
<evidence type="ECO:0000259" key="6">
    <source>
        <dbReference type="Pfam" id="PF00206"/>
    </source>
</evidence>
<keyword evidence="9" id="KW-1185">Reference proteome</keyword>
<keyword evidence="4 5" id="KW-0055">Arginine biosynthesis</keyword>
<dbReference type="Pfam" id="PF14698">
    <property type="entry name" value="ASL_C2"/>
    <property type="match status" value="1"/>
</dbReference>
<comment type="similarity">
    <text evidence="5">Belongs to the lyase 1 family. Argininosuccinate lyase subfamily.</text>
</comment>
<evidence type="ECO:0000256" key="5">
    <source>
        <dbReference type="HAMAP-Rule" id="MF_00006"/>
    </source>
</evidence>
<dbReference type="Gene3D" id="1.10.40.30">
    <property type="entry name" value="Fumarase/aspartase (C-terminal domain)"/>
    <property type="match status" value="1"/>
</dbReference>
<proteinExistence type="inferred from homology"/>
<dbReference type="RefSeq" id="WP_394838610.1">
    <property type="nucleotide sequence ID" value="NZ_CP089929.1"/>
</dbReference>
<comment type="pathway">
    <text evidence="2 5">Amino-acid biosynthesis; L-arginine biosynthesis; L-arginine from L-ornithine and carbamoyl phosphate: step 3/3.</text>
</comment>
<dbReference type="PROSITE" id="PS00163">
    <property type="entry name" value="FUMARATE_LYASES"/>
    <property type="match status" value="1"/>
</dbReference>
<dbReference type="GO" id="GO:0004056">
    <property type="term" value="F:argininosuccinate lyase activity"/>
    <property type="evidence" value="ECO:0007669"/>
    <property type="project" value="UniProtKB-EC"/>
</dbReference>
<evidence type="ECO:0000313" key="8">
    <source>
        <dbReference type="EMBL" id="WXB08935.1"/>
    </source>
</evidence>
<dbReference type="Proteomes" id="UP001374803">
    <property type="component" value="Chromosome"/>
</dbReference>
<dbReference type="InterPro" id="IPR009049">
    <property type="entry name" value="Argininosuccinate_lyase"/>
</dbReference>